<dbReference type="AlphaFoldDB" id="N1PBT4"/>
<gene>
    <name evidence="2" type="ORF">DOTSEDRAFT_27715</name>
</gene>
<evidence type="ECO:0000313" key="3">
    <source>
        <dbReference type="Proteomes" id="UP000016933"/>
    </source>
</evidence>
<protein>
    <recommendedName>
        <fullName evidence="4">BTB domain-containing protein</fullName>
    </recommendedName>
</protein>
<evidence type="ECO:0008006" key="4">
    <source>
        <dbReference type="Google" id="ProtNLM"/>
    </source>
</evidence>
<reference evidence="3" key="1">
    <citation type="journal article" date="2012" name="PLoS Genet.">
        <title>The genomes of the fungal plant pathogens Cladosporium fulvum and Dothistroma septosporum reveal adaptation to different hosts and lifestyles but also signatures of common ancestry.</title>
        <authorList>
            <person name="de Wit P.J.G.M."/>
            <person name="van der Burgt A."/>
            <person name="Oekmen B."/>
            <person name="Stergiopoulos I."/>
            <person name="Abd-Elsalam K.A."/>
            <person name="Aerts A.L."/>
            <person name="Bahkali A.H."/>
            <person name="Beenen H.G."/>
            <person name="Chettri P."/>
            <person name="Cox M.P."/>
            <person name="Datema E."/>
            <person name="de Vries R.P."/>
            <person name="Dhillon B."/>
            <person name="Ganley A.R."/>
            <person name="Griffiths S.A."/>
            <person name="Guo Y."/>
            <person name="Hamelin R.C."/>
            <person name="Henrissat B."/>
            <person name="Kabir M.S."/>
            <person name="Jashni M.K."/>
            <person name="Kema G."/>
            <person name="Klaubauf S."/>
            <person name="Lapidus A."/>
            <person name="Levasseur A."/>
            <person name="Lindquist E."/>
            <person name="Mehrabi R."/>
            <person name="Ohm R.A."/>
            <person name="Owen T.J."/>
            <person name="Salamov A."/>
            <person name="Schwelm A."/>
            <person name="Schijlen E."/>
            <person name="Sun H."/>
            <person name="van den Burg H.A."/>
            <person name="van Ham R.C.H.J."/>
            <person name="Zhang S."/>
            <person name="Goodwin S.B."/>
            <person name="Grigoriev I.V."/>
            <person name="Collemare J."/>
            <person name="Bradshaw R.E."/>
        </authorList>
    </citation>
    <scope>NUCLEOTIDE SEQUENCE [LARGE SCALE GENOMIC DNA]</scope>
    <source>
        <strain evidence="3">NZE10 / CBS 128990</strain>
    </source>
</reference>
<keyword evidence="3" id="KW-1185">Reference proteome</keyword>
<proteinExistence type="predicted"/>
<dbReference type="HOGENOM" id="CLU_056399_2_1_1"/>
<evidence type="ECO:0000313" key="2">
    <source>
        <dbReference type="EMBL" id="EME39748.1"/>
    </source>
</evidence>
<dbReference type="Proteomes" id="UP000016933">
    <property type="component" value="Unassembled WGS sequence"/>
</dbReference>
<dbReference type="STRING" id="675120.N1PBT4"/>
<accession>N1PBT4</accession>
<dbReference type="eggNOG" id="ENOG502SFZQ">
    <property type="taxonomic scope" value="Eukaryota"/>
</dbReference>
<dbReference type="OMA" id="NYSPPSC"/>
<dbReference type="EMBL" id="KB446544">
    <property type="protein sequence ID" value="EME39748.1"/>
    <property type="molecule type" value="Genomic_DNA"/>
</dbReference>
<feature type="region of interest" description="Disordered" evidence="1">
    <location>
        <begin position="114"/>
        <end position="133"/>
    </location>
</feature>
<reference evidence="2 3" key="2">
    <citation type="journal article" date="2012" name="PLoS Pathog.">
        <title>Diverse lifestyles and strategies of plant pathogenesis encoded in the genomes of eighteen Dothideomycetes fungi.</title>
        <authorList>
            <person name="Ohm R.A."/>
            <person name="Feau N."/>
            <person name="Henrissat B."/>
            <person name="Schoch C.L."/>
            <person name="Horwitz B.A."/>
            <person name="Barry K.W."/>
            <person name="Condon B.J."/>
            <person name="Copeland A.C."/>
            <person name="Dhillon B."/>
            <person name="Glaser F."/>
            <person name="Hesse C.N."/>
            <person name="Kosti I."/>
            <person name="LaButti K."/>
            <person name="Lindquist E.A."/>
            <person name="Lucas S."/>
            <person name="Salamov A.A."/>
            <person name="Bradshaw R.E."/>
            <person name="Ciuffetti L."/>
            <person name="Hamelin R.C."/>
            <person name="Kema G.H.J."/>
            <person name="Lawrence C."/>
            <person name="Scott J.A."/>
            <person name="Spatafora J.W."/>
            <person name="Turgeon B.G."/>
            <person name="de Wit P.J.G.M."/>
            <person name="Zhong S."/>
            <person name="Goodwin S.B."/>
            <person name="Grigoriev I.V."/>
        </authorList>
    </citation>
    <scope>NUCLEOTIDE SEQUENCE [LARGE SCALE GENOMIC DNA]</scope>
    <source>
        <strain evidence="3">NZE10 / CBS 128990</strain>
    </source>
</reference>
<name>N1PBT4_DOTSN</name>
<dbReference type="OrthoDB" id="9997739at2759"/>
<organism evidence="2 3">
    <name type="scientific">Dothistroma septosporum (strain NZE10 / CBS 128990)</name>
    <name type="common">Red band needle blight fungus</name>
    <name type="synonym">Mycosphaerella pini</name>
    <dbReference type="NCBI Taxonomy" id="675120"/>
    <lineage>
        <taxon>Eukaryota</taxon>
        <taxon>Fungi</taxon>
        <taxon>Dikarya</taxon>
        <taxon>Ascomycota</taxon>
        <taxon>Pezizomycotina</taxon>
        <taxon>Dothideomycetes</taxon>
        <taxon>Dothideomycetidae</taxon>
        <taxon>Mycosphaerellales</taxon>
        <taxon>Mycosphaerellaceae</taxon>
        <taxon>Dothistroma</taxon>
    </lineage>
</organism>
<sequence>MSVYSGSTLEADISSAKMDLRHSFKCVTQSRPIRFLIGPNNESYFVHPALISKHTSALNARIDGITGPPTKVRIVLSDLEEDTWVNFLEYIYLGYYTPVEHTIIKEIYSDHEDDLDSEAEVTPPTTVDETEPVPESWLEPVLDPGFGFGSKSKKKGRKTTHAAWDMLDSVPLPVDPAPAKLSKPEGSKQGKTWAAFQARHFEVVVPSLPLSARANRSHLEDYTCVFLGHAKLFVLATSWGVEHLPELALRGLHETLVNFTLYHERTVDIARLLEYCYNGTWVEQDGHSRLQDLVMDFVACNITKLIDNDGFQDVLRADNSAGVALMKKLVKHLI</sequence>
<evidence type="ECO:0000256" key="1">
    <source>
        <dbReference type="SAM" id="MobiDB-lite"/>
    </source>
</evidence>